<dbReference type="RefSeq" id="WP_092214898.1">
    <property type="nucleotide sequence ID" value="NZ_FMUX01000025.1"/>
</dbReference>
<dbReference type="HAMAP" id="MF_00418">
    <property type="entry name" value="DapA"/>
    <property type="match status" value="1"/>
</dbReference>
<organism evidence="16 17">
    <name type="scientific">Desulfoluna spongiiphila</name>
    <dbReference type="NCBI Taxonomy" id="419481"/>
    <lineage>
        <taxon>Bacteria</taxon>
        <taxon>Pseudomonadati</taxon>
        <taxon>Thermodesulfobacteriota</taxon>
        <taxon>Desulfobacteria</taxon>
        <taxon>Desulfobacterales</taxon>
        <taxon>Desulfolunaceae</taxon>
        <taxon>Desulfoluna</taxon>
    </lineage>
</organism>
<evidence type="ECO:0000256" key="2">
    <source>
        <dbReference type="ARBA" id="ARBA00005120"/>
    </source>
</evidence>
<comment type="similarity">
    <text evidence="3 12 13">Belongs to the DapA family.</text>
</comment>
<evidence type="ECO:0000256" key="10">
    <source>
        <dbReference type="ARBA" id="ARBA00023270"/>
    </source>
</evidence>
<dbReference type="NCBIfam" id="TIGR00674">
    <property type="entry name" value="dapA"/>
    <property type="match status" value="1"/>
</dbReference>
<evidence type="ECO:0000313" key="16">
    <source>
        <dbReference type="EMBL" id="SCY83516.1"/>
    </source>
</evidence>
<dbReference type="Proteomes" id="UP000198870">
    <property type="component" value="Unassembled WGS sequence"/>
</dbReference>
<comment type="function">
    <text evidence="1 12">Catalyzes the condensation of (S)-aspartate-beta-semialdehyde [(S)-ASA] and pyruvate to 4-hydroxy-tetrahydrodipicolinate (HTPA).</text>
</comment>
<dbReference type="UniPathway" id="UPA00034">
    <property type="reaction ID" value="UER00017"/>
</dbReference>
<dbReference type="GO" id="GO:0009089">
    <property type="term" value="P:lysine biosynthetic process via diaminopimelate"/>
    <property type="evidence" value="ECO:0007669"/>
    <property type="project" value="UniProtKB-UniRule"/>
</dbReference>
<evidence type="ECO:0000256" key="6">
    <source>
        <dbReference type="ARBA" id="ARBA00022605"/>
    </source>
</evidence>
<dbReference type="CDD" id="cd00950">
    <property type="entry name" value="DHDPS"/>
    <property type="match status" value="1"/>
</dbReference>
<dbReference type="AlphaFoldDB" id="A0A1G5J588"/>
<keyword evidence="6 12" id="KW-0028">Amino-acid biosynthesis</keyword>
<sequence length="345" mass="37358">MKKGCYTALITPFRNDLVDYEGLEKLCRFQIENDITGILAVGTTGESPTLAWDEHNSLIEIISKQTKGKCFCIAGTGSNNTNEALSATRHAVEAGVDAVLLVDPYYNGPSSLEIRKEYITPVARTFPDITVIPYIIPGRTGAQMLPEDIALLNRECPNVSAVKEATGNLDNMKRTREVCGPEFSIFSGDDALVVAMMTDPDIAASGVISVASNIVPGPASRLIRLVAEGKLEEAEALHKALTPLFKLTSVVTMEETPFGEVKCLARNPLAVKTAMQLIGMPSGNCRKPLGKMTRKGLDVVVGYLTEVMENNPELLAPVEAFFGVDIKARLADESLLESLVYTETY</sequence>
<evidence type="ECO:0000256" key="11">
    <source>
        <dbReference type="ARBA" id="ARBA00047836"/>
    </source>
</evidence>
<reference evidence="16 17" key="1">
    <citation type="submission" date="2016-10" db="EMBL/GenBank/DDBJ databases">
        <authorList>
            <person name="de Groot N.N."/>
        </authorList>
    </citation>
    <scope>NUCLEOTIDE SEQUENCE [LARGE SCALE GENOMIC DNA]</scope>
    <source>
        <strain evidence="16 17">AA1</strain>
    </source>
</reference>
<dbReference type="InterPro" id="IPR020624">
    <property type="entry name" value="Schiff_base-form_aldolases_CS"/>
</dbReference>
<dbReference type="SMART" id="SM01130">
    <property type="entry name" value="DHDPS"/>
    <property type="match status" value="1"/>
</dbReference>
<dbReference type="PRINTS" id="PR00146">
    <property type="entry name" value="DHPICSNTHASE"/>
</dbReference>
<proteinExistence type="inferred from homology"/>
<evidence type="ECO:0000256" key="12">
    <source>
        <dbReference type="HAMAP-Rule" id="MF_00418"/>
    </source>
</evidence>
<dbReference type="GO" id="GO:0019877">
    <property type="term" value="P:diaminopimelate biosynthetic process"/>
    <property type="evidence" value="ECO:0007669"/>
    <property type="project" value="UniProtKB-UniRule"/>
</dbReference>
<evidence type="ECO:0000256" key="3">
    <source>
        <dbReference type="ARBA" id="ARBA00007592"/>
    </source>
</evidence>
<feature type="active site" description="Proton donor/acceptor" evidence="12 14">
    <location>
        <position position="134"/>
    </location>
</feature>
<dbReference type="GO" id="GO:0008840">
    <property type="term" value="F:4-hydroxy-tetrahydrodipicolinate synthase activity"/>
    <property type="evidence" value="ECO:0007669"/>
    <property type="project" value="UniProtKB-UniRule"/>
</dbReference>
<comment type="pathway">
    <text evidence="2 12">Amino-acid biosynthesis; L-lysine biosynthesis via DAP pathway; (S)-tetrahydrodipicolinate from L-aspartate: step 3/4.</text>
</comment>
<dbReference type="Pfam" id="PF00701">
    <property type="entry name" value="DHDPS"/>
    <property type="match status" value="1"/>
</dbReference>
<evidence type="ECO:0000256" key="1">
    <source>
        <dbReference type="ARBA" id="ARBA00003294"/>
    </source>
</evidence>
<protein>
    <recommendedName>
        <fullName evidence="4 12">4-hydroxy-tetrahydrodipicolinate synthase</fullName>
        <shortName evidence="12">HTPA synthase</shortName>
        <ecNumber evidence="4 12">4.3.3.7</ecNumber>
    </recommendedName>
</protein>
<feature type="site" description="Part of a proton relay during catalysis" evidence="12">
    <location>
        <position position="106"/>
    </location>
</feature>
<comment type="subunit">
    <text evidence="12">Homotetramer; dimer of dimers.</text>
</comment>
<comment type="subcellular location">
    <subcellularLocation>
        <location evidence="12">Cytoplasm</location>
    </subcellularLocation>
</comment>
<keyword evidence="9 12" id="KW-0456">Lyase</keyword>
<dbReference type="PIRSF" id="PIRSF001365">
    <property type="entry name" value="DHDPS"/>
    <property type="match status" value="1"/>
</dbReference>
<keyword evidence="7 12" id="KW-0220">Diaminopimelate biosynthesis</keyword>
<dbReference type="PROSITE" id="PS00665">
    <property type="entry name" value="DHDPS_1"/>
    <property type="match status" value="1"/>
</dbReference>
<accession>A0A1G5J588</accession>
<dbReference type="InterPro" id="IPR013785">
    <property type="entry name" value="Aldolase_TIM"/>
</dbReference>
<evidence type="ECO:0000256" key="7">
    <source>
        <dbReference type="ARBA" id="ARBA00022915"/>
    </source>
</evidence>
<evidence type="ECO:0000256" key="8">
    <source>
        <dbReference type="ARBA" id="ARBA00023154"/>
    </source>
</evidence>
<dbReference type="InterPro" id="IPR002220">
    <property type="entry name" value="DapA-like"/>
</dbReference>
<keyword evidence="5 12" id="KW-0963">Cytoplasm</keyword>
<keyword evidence="17" id="KW-1185">Reference proteome</keyword>
<evidence type="ECO:0000256" key="13">
    <source>
        <dbReference type="PIRNR" id="PIRNR001365"/>
    </source>
</evidence>
<dbReference type="OrthoDB" id="9782828at2"/>
<comment type="catalytic activity">
    <reaction evidence="11 12">
        <text>L-aspartate 4-semialdehyde + pyruvate = (2S,4S)-4-hydroxy-2,3,4,5-tetrahydrodipicolinate + H2O + H(+)</text>
        <dbReference type="Rhea" id="RHEA:34171"/>
        <dbReference type="ChEBI" id="CHEBI:15361"/>
        <dbReference type="ChEBI" id="CHEBI:15377"/>
        <dbReference type="ChEBI" id="CHEBI:15378"/>
        <dbReference type="ChEBI" id="CHEBI:67139"/>
        <dbReference type="ChEBI" id="CHEBI:537519"/>
        <dbReference type="EC" id="4.3.3.7"/>
    </reaction>
</comment>
<feature type="binding site" evidence="12 15">
    <location>
        <position position="208"/>
    </location>
    <ligand>
        <name>pyruvate</name>
        <dbReference type="ChEBI" id="CHEBI:15361"/>
    </ligand>
</feature>
<feature type="active site" description="Schiff-base intermediate with substrate" evidence="12 14">
    <location>
        <position position="163"/>
    </location>
</feature>
<comment type="caution">
    <text evidence="12">Was originally thought to be a dihydrodipicolinate synthase (DHDPS), catalyzing the condensation of (S)-aspartate-beta-semialdehyde [(S)-ASA] and pyruvate to dihydrodipicolinate (DHDP). However, it was shown in E.coli that the product of the enzymatic reaction is not dihydrodipicolinate but in fact (4S)-4-hydroxy-2,3,4,5-tetrahydro-(2S)-dipicolinic acid (HTPA), and that the consecutive dehydration reaction leading to DHDP is not spontaneous but catalyzed by DapB.</text>
</comment>
<dbReference type="GO" id="GO:0005737">
    <property type="term" value="C:cytoplasm"/>
    <property type="evidence" value="ECO:0007669"/>
    <property type="project" value="UniProtKB-SubCell"/>
</dbReference>
<evidence type="ECO:0000256" key="9">
    <source>
        <dbReference type="ARBA" id="ARBA00023239"/>
    </source>
</evidence>
<feature type="site" description="Part of a proton relay during catalysis" evidence="12">
    <location>
        <position position="43"/>
    </location>
</feature>
<gene>
    <name evidence="12" type="primary">dapA</name>
    <name evidence="16" type="ORF">SAMN05216233_12533</name>
</gene>
<evidence type="ECO:0000256" key="15">
    <source>
        <dbReference type="PIRSR" id="PIRSR001365-2"/>
    </source>
</evidence>
<dbReference type="EC" id="4.3.3.7" evidence="4 12"/>
<dbReference type="SUPFAM" id="SSF51569">
    <property type="entry name" value="Aldolase"/>
    <property type="match status" value="1"/>
</dbReference>
<evidence type="ECO:0000256" key="14">
    <source>
        <dbReference type="PIRSR" id="PIRSR001365-1"/>
    </source>
</evidence>
<evidence type="ECO:0000256" key="4">
    <source>
        <dbReference type="ARBA" id="ARBA00012086"/>
    </source>
</evidence>
<keyword evidence="8 12" id="KW-0457">Lysine biosynthesis</keyword>
<dbReference type="EMBL" id="FMUX01000025">
    <property type="protein sequence ID" value="SCY83516.1"/>
    <property type="molecule type" value="Genomic_DNA"/>
</dbReference>
<evidence type="ECO:0000256" key="5">
    <source>
        <dbReference type="ARBA" id="ARBA00022490"/>
    </source>
</evidence>
<dbReference type="STRING" id="419481.SAMN05216233_12533"/>
<evidence type="ECO:0000313" key="17">
    <source>
        <dbReference type="Proteomes" id="UP000198870"/>
    </source>
</evidence>
<dbReference type="PANTHER" id="PTHR12128:SF66">
    <property type="entry name" value="4-HYDROXY-2-OXOGLUTARATE ALDOLASE, MITOCHONDRIAL"/>
    <property type="match status" value="1"/>
</dbReference>
<dbReference type="Gene3D" id="3.20.20.70">
    <property type="entry name" value="Aldolase class I"/>
    <property type="match status" value="1"/>
</dbReference>
<name>A0A1G5J588_9BACT</name>
<dbReference type="InterPro" id="IPR005263">
    <property type="entry name" value="DapA"/>
</dbReference>
<feature type="binding site" evidence="12 15">
    <location>
        <position position="44"/>
    </location>
    <ligand>
        <name>pyruvate</name>
        <dbReference type="ChEBI" id="CHEBI:15361"/>
    </ligand>
</feature>
<dbReference type="PANTHER" id="PTHR12128">
    <property type="entry name" value="DIHYDRODIPICOLINATE SYNTHASE"/>
    <property type="match status" value="1"/>
</dbReference>
<keyword evidence="10 12" id="KW-0704">Schiff base</keyword>